<dbReference type="RefSeq" id="WP_213168228.1">
    <property type="nucleotide sequence ID" value="NZ_CP058559.1"/>
</dbReference>
<evidence type="ECO:0000256" key="2">
    <source>
        <dbReference type="ARBA" id="ARBA00022692"/>
    </source>
</evidence>
<dbReference type="KEGG" id="acae:HYG86_06740"/>
<evidence type="ECO:0000256" key="3">
    <source>
        <dbReference type="ARBA" id="ARBA00022989"/>
    </source>
</evidence>
<dbReference type="Proteomes" id="UP000516160">
    <property type="component" value="Chromosome"/>
</dbReference>
<comment type="similarity">
    <text evidence="5">Belongs to the UPF0756 family.</text>
</comment>
<keyword evidence="3 5" id="KW-1133">Transmembrane helix</keyword>
<keyword evidence="1 5" id="KW-1003">Cell membrane</keyword>
<evidence type="ECO:0000313" key="6">
    <source>
        <dbReference type="EMBL" id="QNO14493.1"/>
    </source>
</evidence>
<dbReference type="InterPro" id="IPR007382">
    <property type="entry name" value="UPF0756_TM"/>
</dbReference>
<keyword evidence="7" id="KW-1185">Reference proteome</keyword>
<evidence type="ECO:0000256" key="4">
    <source>
        <dbReference type="ARBA" id="ARBA00023136"/>
    </source>
</evidence>
<keyword evidence="2 5" id="KW-0812">Transmembrane</keyword>
<dbReference type="GO" id="GO:0005886">
    <property type="term" value="C:plasma membrane"/>
    <property type="evidence" value="ECO:0007669"/>
    <property type="project" value="UniProtKB-SubCell"/>
</dbReference>
<feature type="transmembrane region" description="Helical" evidence="5">
    <location>
        <begin position="51"/>
        <end position="70"/>
    </location>
</feature>
<evidence type="ECO:0000256" key="5">
    <source>
        <dbReference type="HAMAP-Rule" id="MF_01874"/>
    </source>
</evidence>
<feature type="transmembrane region" description="Helical" evidence="5">
    <location>
        <begin position="12"/>
        <end position="39"/>
    </location>
</feature>
<dbReference type="HAMAP" id="MF_01874">
    <property type="entry name" value="UPF0756"/>
    <property type="match status" value="1"/>
</dbReference>
<organism evidence="6 7">
    <name type="scientific">Alkalicella caledoniensis</name>
    <dbReference type="NCBI Taxonomy" id="2731377"/>
    <lineage>
        <taxon>Bacteria</taxon>
        <taxon>Bacillati</taxon>
        <taxon>Bacillota</taxon>
        <taxon>Clostridia</taxon>
        <taxon>Eubacteriales</taxon>
        <taxon>Proteinivoracaceae</taxon>
        <taxon>Alkalicella</taxon>
    </lineage>
</organism>
<keyword evidence="4 5" id="KW-0472">Membrane</keyword>
<dbReference type="EMBL" id="CP058559">
    <property type="protein sequence ID" value="QNO14493.1"/>
    <property type="molecule type" value="Genomic_DNA"/>
</dbReference>
<feature type="transmembrane region" description="Helical" evidence="5">
    <location>
        <begin position="135"/>
        <end position="153"/>
    </location>
</feature>
<evidence type="ECO:0000256" key="1">
    <source>
        <dbReference type="ARBA" id="ARBA00022475"/>
    </source>
</evidence>
<proteinExistence type="inferred from homology"/>
<name>A0A7G9W731_ALKCA</name>
<dbReference type="AlphaFoldDB" id="A0A7G9W731"/>
<dbReference type="PANTHER" id="PTHR38452:SF1">
    <property type="entry name" value="UPF0756 MEMBRANE PROTEIN YEAL"/>
    <property type="match status" value="1"/>
</dbReference>
<comment type="subcellular location">
    <subcellularLocation>
        <location evidence="5">Cell membrane</location>
        <topology evidence="5">Multi-pass membrane protein</topology>
    </subcellularLocation>
</comment>
<gene>
    <name evidence="6" type="ORF">HYG86_06740</name>
</gene>
<reference evidence="6 7" key="1">
    <citation type="submission" date="2020-07" db="EMBL/GenBank/DDBJ databases">
        <title>Alkalicella. sp. LB2 genome.</title>
        <authorList>
            <person name="Postec A."/>
            <person name="Quemeneur M."/>
        </authorList>
    </citation>
    <scope>NUCLEOTIDE SEQUENCE [LARGE SCALE GENOMIC DNA]</scope>
    <source>
        <strain evidence="6 7">LB2</strain>
    </source>
</reference>
<dbReference type="PANTHER" id="PTHR38452">
    <property type="entry name" value="UPF0756 MEMBRANE PROTEIN YEAL"/>
    <property type="match status" value="1"/>
</dbReference>
<accession>A0A7G9W731</accession>
<feature type="transmembrane region" description="Helical" evidence="5">
    <location>
        <begin position="82"/>
        <end position="101"/>
    </location>
</feature>
<protein>
    <recommendedName>
        <fullName evidence="5">UPF0756 membrane protein HYG86_06740</fullName>
    </recommendedName>
</protein>
<evidence type="ECO:0000313" key="7">
    <source>
        <dbReference type="Proteomes" id="UP000516160"/>
    </source>
</evidence>
<dbReference type="Pfam" id="PF04284">
    <property type="entry name" value="DUF441"/>
    <property type="match status" value="1"/>
</dbReference>
<sequence>MNYVSEGFILLFAIMLLAIFAQNRSVVYAVLIVFILKILRLDRAVVFLEAHGLRWSIIFLTAAVLAPFASDTISIRELATQFKTPLGITAIIMGAFSTYLARQGVTLLDSTPDIVPAMVIGTIIGISFFRGIPVGPLVSSGILAVIFAVYNMFR</sequence>